<feature type="region of interest" description="Disordered" evidence="1">
    <location>
        <begin position="1"/>
        <end position="23"/>
    </location>
</feature>
<name>A0ABN7X3H4_GIGMA</name>
<sequence>KTQKNIVESDDDGNGDDHANIERTTEMGLLAEIVNKIELKIKSLSELPSSDEEGDLFNSSKDSVQSEGGPESSSKKVTSSDIKDI</sequence>
<evidence type="ECO:0000313" key="3">
    <source>
        <dbReference type="Proteomes" id="UP000789901"/>
    </source>
</evidence>
<reference evidence="2 3" key="1">
    <citation type="submission" date="2021-06" db="EMBL/GenBank/DDBJ databases">
        <authorList>
            <person name="Kallberg Y."/>
            <person name="Tangrot J."/>
            <person name="Rosling A."/>
        </authorList>
    </citation>
    <scope>NUCLEOTIDE SEQUENCE [LARGE SCALE GENOMIC DNA]</scope>
    <source>
        <strain evidence="2 3">120-4 pot B 10/14</strain>
    </source>
</reference>
<feature type="non-terminal residue" evidence="2">
    <location>
        <position position="85"/>
    </location>
</feature>
<comment type="caution">
    <text evidence="2">The sequence shown here is derived from an EMBL/GenBank/DDBJ whole genome shotgun (WGS) entry which is preliminary data.</text>
</comment>
<gene>
    <name evidence="2" type="ORF">GMARGA_LOCUS38549</name>
</gene>
<feature type="non-terminal residue" evidence="2">
    <location>
        <position position="1"/>
    </location>
</feature>
<keyword evidence="3" id="KW-1185">Reference proteome</keyword>
<evidence type="ECO:0000256" key="1">
    <source>
        <dbReference type="SAM" id="MobiDB-lite"/>
    </source>
</evidence>
<protein>
    <submittedName>
        <fullName evidence="2">34426_t:CDS:1</fullName>
    </submittedName>
</protein>
<feature type="compositionally biased region" description="Polar residues" evidence="1">
    <location>
        <begin position="57"/>
        <end position="85"/>
    </location>
</feature>
<feature type="region of interest" description="Disordered" evidence="1">
    <location>
        <begin position="47"/>
        <end position="85"/>
    </location>
</feature>
<dbReference type="Proteomes" id="UP000789901">
    <property type="component" value="Unassembled WGS sequence"/>
</dbReference>
<accession>A0ABN7X3H4</accession>
<proteinExistence type="predicted"/>
<evidence type="ECO:0000313" key="2">
    <source>
        <dbReference type="EMBL" id="CAG8847211.1"/>
    </source>
</evidence>
<dbReference type="EMBL" id="CAJVQB010086659">
    <property type="protein sequence ID" value="CAG8847211.1"/>
    <property type="molecule type" value="Genomic_DNA"/>
</dbReference>
<organism evidence="2 3">
    <name type="scientific">Gigaspora margarita</name>
    <dbReference type="NCBI Taxonomy" id="4874"/>
    <lineage>
        <taxon>Eukaryota</taxon>
        <taxon>Fungi</taxon>
        <taxon>Fungi incertae sedis</taxon>
        <taxon>Mucoromycota</taxon>
        <taxon>Glomeromycotina</taxon>
        <taxon>Glomeromycetes</taxon>
        <taxon>Diversisporales</taxon>
        <taxon>Gigasporaceae</taxon>
        <taxon>Gigaspora</taxon>
    </lineage>
</organism>